<evidence type="ECO:0000313" key="2">
    <source>
        <dbReference type="Proteomes" id="UP000321261"/>
    </source>
</evidence>
<dbReference type="InterPro" id="IPR015018">
    <property type="entry name" value="DUF1905"/>
</dbReference>
<dbReference type="InterPro" id="IPR037079">
    <property type="entry name" value="AF2212/PG0164-like_sf"/>
</dbReference>
<organism evidence="1 2">
    <name type="scientific">Pseudonocardia hierapolitana</name>
    <dbReference type="NCBI Taxonomy" id="1128676"/>
    <lineage>
        <taxon>Bacteria</taxon>
        <taxon>Bacillati</taxon>
        <taxon>Actinomycetota</taxon>
        <taxon>Actinomycetes</taxon>
        <taxon>Pseudonocardiales</taxon>
        <taxon>Pseudonocardiaceae</taxon>
        <taxon>Pseudonocardia</taxon>
    </lineage>
</organism>
<protein>
    <submittedName>
        <fullName evidence="1">Uncharacterized protein DUF1905</fullName>
    </submittedName>
</protein>
<dbReference type="Gene3D" id="2.40.30.100">
    <property type="entry name" value="AF2212/PG0164-like"/>
    <property type="match status" value="1"/>
</dbReference>
<reference evidence="1 2" key="1">
    <citation type="submission" date="2019-06" db="EMBL/GenBank/DDBJ databases">
        <title>Sequencing the genomes of 1000 actinobacteria strains.</title>
        <authorList>
            <person name="Klenk H.-P."/>
        </authorList>
    </citation>
    <scope>NUCLEOTIDE SEQUENCE [LARGE SCALE GENOMIC DNA]</scope>
    <source>
        <strain evidence="1 2">DSM 45671</strain>
    </source>
</reference>
<dbReference type="SUPFAM" id="SSF141694">
    <property type="entry name" value="AF2212/PG0164-like"/>
    <property type="match status" value="1"/>
</dbReference>
<dbReference type="Proteomes" id="UP000321261">
    <property type="component" value="Unassembled WGS sequence"/>
</dbReference>
<dbReference type="AlphaFoldDB" id="A0A561SL61"/>
<dbReference type="RefSeq" id="WP_147254785.1">
    <property type="nucleotide sequence ID" value="NZ_VIWU01000001.1"/>
</dbReference>
<name>A0A561SL61_9PSEU</name>
<comment type="caution">
    <text evidence="1">The sequence shown here is derived from an EMBL/GenBank/DDBJ whole genome shotgun (WGS) entry which is preliminary data.</text>
</comment>
<proteinExistence type="predicted"/>
<keyword evidence="2" id="KW-1185">Reference proteome</keyword>
<gene>
    <name evidence="1" type="ORF">FHX44_111499</name>
</gene>
<sequence>MEWTFSADVFAWGEDGPSWRFLRLPLDVADEVRDLAGEPAGFGSVRVHARIGQTVFATSVFPEKASGSYLLPVKKSVREREGIDDGDRVTVRLDVAS</sequence>
<accession>A0A561SL61</accession>
<dbReference type="Pfam" id="PF08922">
    <property type="entry name" value="DUF1905"/>
    <property type="match status" value="1"/>
</dbReference>
<dbReference type="EMBL" id="VIWU01000001">
    <property type="protein sequence ID" value="TWF75615.1"/>
    <property type="molecule type" value="Genomic_DNA"/>
</dbReference>
<dbReference type="OrthoDB" id="9808666at2"/>
<evidence type="ECO:0000313" key="1">
    <source>
        <dbReference type="EMBL" id="TWF75615.1"/>
    </source>
</evidence>